<name>A0A3B1CLH4_9ZZZZ</name>
<dbReference type="InterPro" id="IPR015946">
    <property type="entry name" value="KH_dom-like_a/b"/>
</dbReference>
<dbReference type="SUPFAM" id="SSF82784">
    <property type="entry name" value="OsmC-like"/>
    <property type="match status" value="1"/>
</dbReference>
<dbReference type="Pfam" id="PF02566">
    <property type="entry name" value="OsmC"/>
    <property type="match status" value="1"/>
</dbReference>
<accession>A0A3B1CLH4</accession>
<reference evidence="1" key="1">
    <citation type="submission" date="2018-06" db="EMBL/GenBank/DDBJ databases">
        <authorList>
            <person name="Zhirakovskaya E."/>
        </authorList>
    </citation>
    <scope>NUCLEOTIDE SEQUENCE</scope>
</reference>
<dbReference type="PANTHER" id="PTHR34352">
    <property type="entry name" value="PROTEIN YHFA"/>
    <property type="match status" value="1"/>
</dbReference>
<dbReference type="PANTHER" id="PTHR34352:SF1">
    <property type="entry name" value="PROTEIN YHFA"/>
    <property type="match status" value="1"/>
</dbReference>
<dbReference type="InterPro" id="IPR036102">
    <property type="entry name" value="OsmC/Ohrsf"/>
</dbReference>
<dbReference type="EMBL" id="UOGH01000041">
    <property type="protein sequence ID" value="VAX27361.1"/>
    <property type="molecule type" value="Genomic_DNA"/>
</dbReference>
<protein>
    <submittedName>
        <fullName evidence="1">OsmC/Ohr family protein</fullName>
    </submittedName>
</protein>
<evidence type="ECO:0000313" key="1">
    <source>
        <dbReference type="EMBL" id="VAX27361.1"/>
    </source>
</evidence>
<organism evidence="1">
    <name type="scientific">hydrothermal vent metagenome</name>
    <dbReference type="NCBI Taxonomy" id="652676"/>
    <lineage>
        <taxon>unclassified sequences</taxon>
        <taxon>metagenomes</taxon>
        <taxon>ecological metagenomes</taxon>
    </lineage>
</organism>
<dbReference type="AlphaFoldDB" id="A0A3B1CLH4"/>
<dbReference type="Gene3D" id="3.30.300.20">
    <property type="match status" value="1"/>
</dbReference>
<proteinExistence type="predicted"/>
<dbReference type="InterPro" id="IPR003718">
    <property type="entry name" value="OsmC/Ohr_fam"/>
</dbReference>
<sequence length="158" mass="18194">MSNAEEIETLEDSLEGYKEKVAPVTKGTLIWDKDLIFVGRTQRGYEIDFDARVEWGCMPTESLLLSLAGCMGIDMVSFLQKMKCKLESFKIDLEGERNPTPPQYFKTIRMTVHLSGDGITEKKVQRAISLSHEKYCSVYHTLREDLKVFVDYRINETK</sequence>
<gene>
    <name evidence="1" type="ORF">MNBD_NITROSPIRAE02-1720</name>
</gene>